<feature type="transmembrane region" description="Helical" evidence="2">
    <location>
        <begin position="398"/>
        <end position="416"/>
    </location>
</feature>
<sequence>MDGVVVLGLLLILTVLVGSVMGIFSFFEVKNLRREVLRLRDMLDDRQLPISPSPFSPSAPRVNEPEGQTPQAGPVSDVEPRATDEQRAIPESPVAAKFAAPRVRQAGIQQRQKDLAAAKAPPAAKTAGGAGAGRFWSRVQDNWMVWLGGACVALAGIFLARYGIEQGLLGPRVRVAMGLVLAGTLYAASEWLRRTSGATHPTFAALAGGGAITAFAAILSAVHLYSLFAPGLAFALLALVAVVTMWMARLHGPVLAAIGMLGAYSVPALVATDSGNVLGAMVYALIITTSVLLLLRHVYRSWLWIGLLAGALAWWLISLFGHQADGWRGPYLAVLAYLLLAVVPGDWLLGVWGSRADRRAQGSLQSPVTLSEPLLLPGLLVLVAAQCVSIFREGLHAEAIWSWSPLAVVLLVAAGARAQLAPLSWALLLGQCAVWIARRVEFIGEQLQLVPWPEVERGGFLLYLGVTALIFSVLGLRNYRLGQARYWWASLAVMAPLLALLLGYLLAADYLPLYWWCLYAAVFGGVLMFLGSRGAGRGWSRAMVVWLLAAAHFAYSLAVCLWLEQASLTLALALQSVSLAWLIRRFDAPALGWLLKAVLLLVVVRLTFNPWLLSYTDSTHWSLWTYGGSALCAWGAARLLAPGLLPLARWCEAAALHLLVLALWAECRYWLYGGNALATEFSFVEAVIDIWLFAGLGMVYYRKSLVAGSFSRWYDGYGRLLMMAAFGIYLRILAAVADSQPWVWQAIGERPLFNMLLPAFAGPALLALVASRYYLPVSRKFAAWVAALAGFIWVSLEVRHLWLGTIRMDLPAVTGELYSYSAVWLILAVAAILLGSWRGWRGCYQGGMAVLAVVIVKLFLVDMSGLEGLLRVASFMGLGLALLAIAYLHQKLGGGSAPSDNKAATSSVNSQVN</sequence>
<feature type="transmembrane region" description="Helical" evidence="2">
    <location>
        <begin position="175"/>
        <end position="192"/>
    </location>
</feature>
<keyword evidence="4" id="KW-1185">Reference proteome</keyword>
<dbReference type="EMBL" id="CP118605">
    <property type="protein sequence ID" value="WGL16471.1"/>
    <property type="molecule type" value="Genomic_DNA"/>
</dbReference>
<feature type="transmembrane region" description="Helical" evidence="2">
    <location>
        <begin position="332"/>
        <end position="353"/>
    </location>
</feature>
<dbReference type="InterPro" id="IPR019286">
    <property type="entry name" value="DUF2339_TM"/>
</dbReference>
<feature type="transmembrane region" description="Helical" evidence="2">
    <location>
        <begin position="713"/>
        <end position="732"/>
    </location>
</feature>
<feature type="transmembrane region" description="Helical" evidence="2">
    <location>
        <begin position="872"/>
        <end position="889"/>
    </location>
</feature>
<feature type="transmembrane region" description="Helical" evidence="2">
    <location>
        <begin position="817"/>
        <end position="835"/>
    </location>
</feature>
<keyword evidence="2" id="KW-0472">Membrane</keyword>
<keyword evidence="2" id="KW-0812">Transmembrane</keyword>
<evidence type="ECO:0000256" key="2">
    <source>
        <dbReference type="SAM" id="Phobius"/>
    </source>
</evidence>
<feature type="transmembrane region" description="Helical" evidence="2">
    <location>
        <begin position="842"/>
        <end position="860"/>
    </location>
</feature>
<feature type="transmembrane region" description="Helical" evidence="2">
    <location>
        <begin position="683"/>
        <end position="701"/>
    </location>
</feature>
<feature type="transmembrane region" description="Helical" evidence="2">
    <location>
        <begin position="623"/>
        <end position="641"/>
    </location>
</feature>
<feature type="transmembrane region" description="Helical" evidence="2">
    <location>
        <begin position="752"/>
        <end position="774"/>
    </location>
</feature>
<dbReference type="Proteomes" id="UP001236500">
    <property type="component" value="Chromosome"/>
</dbReference>
<dbReference type="PANTHER" id="PTHR38434">
    <property type="entry name" value="BLL2549 PROTEIN"/>
    <property type="match status" value="1"/>
</dbReference>
<evidence type="ECO:0000256" key="1">
    <source>
        <dbReference type="SAM" id="MobiDB-lite"/>
    </source>
</evidence>
<dbReference type="Pfam" id="PF10101">
    <property type="entry name" value="DUF2339"/>
    <property type="match status" value="1"/>
</dbReference>
<feature type="transmembrane region" description="Helical" evidence="2">
    <location>
        <begin position="228"/>
        <end position="247"/>
    </location>
</feature>
<dbReference type="PIRSF" id="PIRSF035905">
    <property type="entry name" value="UCP035905_mp"/>
    <property type="match status" value="1"/>
</dbReference>
<accession>A0ABY8NC15</accession>
<feature type="transmembrane region" description="Helical" evidence="2">
    <location>
        <begin position="542"/>
        <end position="559"/>
    </location>
</feature>
<evidence type="ECO:0000313" key="3">
    <source>
        <dbReference type="EMBL" id="WGL16471.1"/>
    </source>
</evidence>
<dbReference type="InterPro" id="IPR014600">
    <property type="entry name" value="UCP035905_mem"/>
</dbReference>
<feature type="region of interest" description="Disordered" evidence="1">
    <location>
        <begin position="110"/>
        <end position="131"/>
    </location>
</feature>
<name>A0ABY8NC15_9GAMM</name>
<protein>
    <submittedName>
        <fullName evidence="3">DUF2339 domain-containing protein</fullName>
    </submittedName>
</protein>
<feature type="compositionally biased region" description="Low complexity" evidence="1">
    <location>
        <begin position="117"/>
        <end position="127"/>
    </location>
</feature>
<gene>
    <name evidence="3" type="ORF">PVT68_17120</name>
</gene>
<feature type="transmembrane region" description="Helical" evidence="2">
    <location>
        <begin position="513"/>
        <end position="530"/>
    </location>
</feature>
<keyword evidence="2" id="KW-1133">Transmembrane helix</keyword>
<feature type="transmembrane region" description="Helical" evidence="2">
    <location>
        <begin position="254"/>
        <end position="271"/>
    </location>
</feature>
<dbReference type="RefSeq" id="WP_280320232.1">
    <property type="nucleotide sequence ID" value="NZ_CP118605.1"/>
</dbReference>
<feature type="transmembrane region" description="Helical" evidence="2">
    <location>
        <begin position="143"/>
        <end position="163"/>
    </location>
</feature>
<feature type="transmembrane region" description="Helical" evidence="2">
    <location>
        <begin position="781"/>
        <end position="802"/>
    </location>
</feature>
<feature type="transmembrane region" description="Helical" evidence="2">
    <location>
        <begin position="204"/>
        <end position="222"/>
    </location>
</feature>
<feature type="transmembrane region" description="Helical" evidence="2">
    <location>
        <begin position="460"/>
        <end position="479"/>
    </location>
</feature>
<feature type="transmembrane region" description="Helical" evidence="2">
    <location>
        <begin position="653"/>
        <end position="671"/>
    </location>
</feature>
<evidence type="ECO:0000313" key="4">
    <source>
        <dbReference type="Proteomes" id="UP001236500"/>
    </source>
</evidence>
<feature type="transmembrane region" description="Helical" evidence="2">
    <location>
        <begin position="6"/>
        <end position="27"/>
    </location>
</feature>
<feature type="compositionally biased region" description="Basic and acidic residues" evidence="1">
    <location>
        <begin position="78"/>
        <end position="88"/>
    </location>
</feature>
<feature type="region of interest" description="Disordered" evidence="1">
    <location>
        <begin position="48"/>
        <end position="89"/>
    </location>
</feature>
<reference evidence="3 4" key="1">
    <citation type="submission" date="2023-02" db="EMBL/GenBank/DDBJ databases">
        <title>Description and genomic characterization of Microbulbifer bruguierae sp. nov., isolated from the sediment of mangrove plant Bruguiera sexangula.</title>
        <authorList>
            <person name="Long M."/>
        </authorList>
    </citation>
    <scope>NUCLEOTIDE SEQUENCE [LARGE SCALE GENOMIC DNA]</scope>
    <source>
        <strain evidence="3 4">H12</strain>
    </source>
</reference>
<organism evidence="3 4">
    <name type="scientific">Microbulbifer bruguierae</name>
    <dbReference type="NCBI Taxonomy" id="3029061"/>
    <lineage>
        <taxon>Bacteria</taxon>
        <taxon>Pseudomonadati</taxon>
        <taxon>Pseudomonadota</taxon>
        <taxon>Gammaproteobacteria</taxon>
        <taxon>Cellvibrionales</taxon>
        <taxon>Microbulbiferaceae</taxon>
        <taxon>Microbulbifer</taxon>
    </lineage>
</organism>
<feature type="transmembrane region" description="Helical" evidence="2">
    <location>
        <begin position="486"/>
        <end position="507"/>
    </location>
</feature>
<feature type="transmembrane region" description="Helical" evidence="2">
    <location>
        <begin position="590"/>
        <end position="608"/>
    </location>
</feature>
<dbReference type="PANTHER" id="PTHR38434:SF1">
    <property type="entry name" value="BLL2549 PROTEIN"/>
    <property type="match status" value="1"/>
</dbReference>
<feature type="transmembrane region" description="Helical" evidence="2">
    <location>
        <begin position="277"/>
        <end position="295"/>
    </location>
</feature>
<feature type="transmembrane region" description="Helical" evidence="2">
    <location>
        <begin position="302"/>
        <end position="320"/>
    </location>
</feature>
<proteinExistence type="predicted"/>